<dbReference type="PROSITE" id="PS51257">
    <property type="entry name" value="PROKAR_LIPOPROTEIN"/>
    <property type="match status" value="1"/>
</dbReference>
<protein>
    <submittedName>
        <fullName evidence="1">Uncharacterized protein</fullName>
    </submittedName>
</protein>
<evidence type="ECO:0000313" key="1">
    <source>
        <dbReference type="EMBL" id="DAE32370.1"/>
    </source>
</evidence>
<reference evidence="1" key="1">
    <citation type="journal article" date="2021" name="Proc. Natl. Acad. Sci. U.S.A.">
        <title>A Catalog of Tens of Thousands of Viruses from Human Metagenomes Reveals Hidden Associations with Chronic Diseases.</title>
        <authorList>
            <person name="Tisza M.J."/>
            <person name="Buck C.B."/>
        </authorList>
    </citation>
    <scope>NUCLEOTIDE SEQUENCE</scope>
    <source>
        <strain evidence="1">CtviY17</strain>
    </source>
</reference>
<sequence>MRKKILATVLGVTICLGSMTGCAGFKREIVDMKSDWNGGMNRVITVYTADGKKIAEYKGKIDIDTNDGGYVKFDYKGKRYIYYNCFVESIAEID</sequence>
<accession>A0A8S5RMM3</accession>
<dbReference type="EMBL" id="BK059120">
    <property type="protein sequence ID" value="DAE32370.1"/>
    <property type="molecule type" value="Genomic_DNA"/>
</dbReference>
<organism evidence="1">
    <name type="scientific">virus sp. ctviY17</name>
    <dbReference type="NCBI Taxonomy" id="2825828"/>
    <lineage>
        <taxon>Viruses</taxon>
    </lineage>
</organism>
<name>A0A8S5RMM3_9VIRU</name>
<proteinExistence type="predicted"/>